<keyword evidence="1" id="KW-1133">Transmembrane helix</keyword>
<keyword evidence="1" id="KW-0812">Transmembrane</keyword>
<proteinExistence type="predicted"/>
<evidence type="ECO:0000256" key="1">
    <source>
        <dbReference type="SAM" id="Phobius"/>
    </source>
</evidence>
<reference evidence="2 3" key="1">
    <citation type="submission" date="2005-09" db="EMBL/GenBank/DDBJ databases">
        <authorList>
            <person name="Mural R.J."/>
            <person name="Li P.W."/>
            <person name="Adams M.D."/>
            <person name="Amanatides P.G."/>
            <person name="Baden-Tillson H."/>
            <person name="Barnstead M."/>
            <person name="Chin S.H."/>
            <person name="Dew I."/>
            <person name="Evans C.A."/>
            <person name="Ferriera S."/>
            <person name="Flanigan M."/>
            <person name="Fosler C."/>
            <person name="Glodek A."/>
            <person name="Gu Z."/>
            <person name="Holt R.A."/>
            <person name="Jennings D."/>
            <person name="Kraft C.L."/>
            <person name="Lu F."/>
            <person name="Nguyen T."/>
            <person name="Nusskern D.R."/>
            <person name="Pfannkoch C.M."/>
            <person name="Sitter C."/>
            <person name="Sutton G.G."/>
            <person name="Venter J.C."/>
            <person name="Wang Z."/>
            <person name="Woodage T."/>
            <person name="Zheng X.H."/>
            <person name="Zhong F."/>
        </authorList>
    </citation>
    <scope>NUCLEOTIDE SEQUENCE [LARGE SCALE GENOMIC DNA]</scope>
    <source>
        <strain>BN</strain>
        <strain evidence="3">Sprague-Dawley</strain>
    </source>
</reference>
<name>A6KD54_RAT</name>
<evidence type="ECO:0000313" key="3">
    <source>
        <dbReference type="Proteomes" id="UP000234681"/>
    </source>
</evidence>
<protein>
    <submittedName>
        <fullName evidence="2">RCG44301</fullName>
    </submittedName>
</protein>
<keyword evidence="1" id="KW-0472">Membrane</keyword>
<feature type="transmembrane region" description="Helical" evidence="1">
    <location>
        <begin position="19"/>
        <end position="39"/>
    </location>
</feature>
<dbReference type="Proteomes" id="UP000234681">
    <property type="component" value="Chromosome 19"/>
</dbReference>
<dbReference type="AlphaFoldDB" id="A6KD54"/>
<gene>
    <name evidence="2" type="ORF">rCG_44301</name>
</gene>
<organism evidence="2 3">
    <name type="scientific">Rattus norvegicus</name>
    <name type="common">Rat</name>
    <dbReference type="NCBI Taxonomy" id="10116"/>
    <lineage>
        <taxon>Eukaryota</taxon>
        <taxon>Metazoa</taxon>
        <taxon>Chordata</taxon>
        <taxon>Craniata</taxon>
        <taxon>Vertebrata</taxon>
        <taxon>Euteleostomi</taxon>
        <taxon>Mammalia</taxon>
        <taxon>Eutheria</taxon>
        <taxon>Euarchontoglires</taxon>
        <taxon>Glires</taxon>
        <taxon>Rodentia</taxon>
        <taxon>Myomorpha</taxon>
        <taxon>Muroidea</taxon>
        <taxon>Muridae</taxon>
        <taxon>Murinae</taxon>
        <taxon>Rattus</taxon>
    </lineage>
</organism>
<dbReference type="EMBL" id="CH474037">
    <property type="protein sequence ID" value="EDL87572.1"/>
    <property type="molecule type" value="Genomic_DNA"/>
</dbReference>
<accession>A6KD54</accession>
<feature type="non-terminal residue" evidence="2">
    <location>
        <position position="64"/>
    </location>
</feature>
<sequence>MCTSGIFVKTQMVVVSWTYIWVLYANMLSYTSFVILYRLKHKARGIGKQIANQSWYVNMGWAAF</sequence>
<evidence type="ECO:0000313" key="2">
    <source>
        <dbReference type="EMBL" id="EDL87572.1"/>
    </source>
</evidence>